<name>A0A4S3TQQ5_9EURY</name>
<sequence>MFSTNTIPEAEIYEVLANRRRRETIRELMHSSDADPISLHQLSTEVATRETGQAPPPSGIRESVYNSLHQTHLPKLHELGIVHYDRDDRTVQLHTRARDVDRYMAVEAGYGVTWSELYRTLGVLSLTVLLAALLETPVIGHVDPLLWSAFFLATFTVAIAAHLWSNRWQIARALQIAR</sequence>
<feature type="transmembrane region" description="Helical" evidence="1">
    <location>
        <begin position="145"/>
        <end position="164"/>
    </location>
</feature>
<dbReference type="AlphaFoldDB" id="A0A4S3TQQ5"/>
<dbReference type="Gene3D" id="1.10.10.10">
    <property type="entry name" value="Winged helix-like DNA-binding domain superfamily/Winged helix DNA-binding domain"/>
    <property type="match status" value="1"/>
</dbReference>
<keyword evidence="1" id="KW-0812">Transmembrane</keyword>
<keyword evidence="1" id="KW-0472">Membrane</keyword>
<dbReference type="Pfam" id="PF24035">
    <property type="entry name" value="DUF7344"/>
    <property type="match status" value="1"/>
</dbReference>
<evidence type="ECO:0000256" key="1">
    <source>
        <dbReference type="SAM" id="Phobius"/>
    </source>
</evidence>
<keyword evidence="1" id="KW-1133">Transmembrane helix</keyword>
<feature type="domain" description="DUF7344" evidence="2">
    <location>
        <begin position="13"/>
        <end position="92"/>
    </location>
</feature>
<evidence type="ECO:0000313" key="3">
    <source>
        <dbReference type="EMBL" id="THE65585.1"/>
    </source>
</evidence>
<keyword evidence="4" id="KW-1185">Reference proteome</keyword>
<reference evidence="3 4" key="1">
    <citation type="submission" date="2018-10" db="EMBL/GenBank/DDBJ databases">
        <title>Natronolimnobius sp. XQ-INN 246 isolated from Inner Mongolia Autonomous Region of China.</title>
        <authorList>
            <person name="Xue Q."/>
        </authorList>
    </citation>
    <scope>NUCLEOTIDE SEQUENCE [LARGE SCALE GENOMIC DNA]</scope>
    <source>
        <strain evidence="3 4">XQ-INN 246</strain>
    </source>
</reference>
<evidence type="ECO:0000259" key="2">
    <source>
        <dbReference type="Pfam" id="PF24035"/>
    </source>
</evidence>
<comment type="caution">
    <text evidence="3">The sequence shown here is derived from an EMBL/GenBank/DDBJ whole genome shotgun (WGS) entry which is preliminary data.</text>
</comment>
<organism evidence="3 4">
    <name type="scientific">Salinadaptatus halalkaliphilus</name>
    <dbReference type="NCBI Taxonomy" id="2419781"/>
    <lineage>
        <taxon>Archaea</taxon>
        <taxon>Methanobacteriati</taxon>
        <taxon>Methanobacteriota</taxon>
        <taxon>Stenosarchaea group</taxon>
        <taxon>Halobacteria</taxon>
        <taxon>Halobacteriales</taxon>
        <taxon>Natrialbaceae</taxon>
        <taxon>Salinadaptatus</taxon>
    </lineage>
</organism>
<dbReference type="EMBL" id="RBZW01000019">
    <property type="protein sequence ID" value="THE65585.1"/>
    <property type="molecule type" value="Genomic_DNA"/>
</dbReference>
<dbReference type="RefSeq" id="WP_141464015.1">
    <property type="nucleotide sequence ID" value="NZ_RBZW01000019.1"/>
</dbReference>
<dbReference type="Proteomes" id="UP000318864">
    <property type="component" value="Unassembled WGS sequence"/>
</dbReference>
<proteinExistence type="predicted"/>
<dbReference type="OrthoDB" id="331021at2157"/>
<feature type="transmembrane region" description="Helical" evidence="1">
    <location>
        <begin position="121"/>
        <end position="139"/>
    </location>
</feature>
<protein>
    <recommendedName>
        <fullName evidence="2">DUF7344 domain-containing protein</fullName>
    </recommendedName>
</protein>
<gene>
    <name evidence="3" type="ORF">D8Y22_07160</name>
</gene>
<dbReference type="InterPro" id="IPR055768">
    <property type="entry name" value="DUF7344"/>
</dbReference>
<evidence type="ECO:0000313" key="4">
    <source>
        <dbReference type="Proteomes" id="UP000318864"/>
    </source>
</evidence>
<accession>A0A4S3TQQ5</accession>
<dbReference type="InterPro" id="IPR036388">
    <property type="entry name" value="WH-like_DNA-bd_sf"/>
</dbReference>